<accession>A0A4C1XMN7</accession>
<gene>
    <name evidence="1" type="ORF">EVAR_44885_1</name>
</gene>
<comment type="caution">
    <text evidence="1">The sequence shown here is derived from an EMBL/GenBank/DDBJ whole genome shotgun (WGS) entry which is preliminary data.</text>
</comment>
<sequence length="116" mass="12815">MKGSGPPELSLAGRNTTTESVTPGLLRENVYLTGQTDGVWRPGQCATDVIQIRWPAVIGGTLLTRGQVETKLREKVRDCCTFHTKNIFARLKQTVKNSAARRSQSERLDTWDAASL</sequence>
<protein>
    <submittedName>
        <fullName evidence="1">Uncharacterized protein</fullName>
    </submittedName>
</protein>
<name>A0A4C1XMN7_EUMVA</name>
<keyword evidence="2" id="KW-1185">Reference proteome</keyword>
<evidence type="ECO:0000313" key="1">
    <source>
        <dbReference type="EMBL" id="GBP63784.1"/>
    </source>
</evidence>
<dbReference type="Proteomes" id="UP000299102">
    <property type="component" value="Unassembled WGS sequence"/>
</dbReference>
<evidence type="ECO:0000313" key="2">
    <source>
        <dbReference type="Proteomes" id="UP000299102"/>
    </source>
</evidence>
<organism evidence="1 2">
    <name type="scientific">Eumeta variegata</name>
    <name type="common">Bagworm moth</name>
    <name type="synonym">Eumeta japonica</name>
    <dbReference type="NCBI Taxonomy" id="151549"/>
    <lineage>
        <taxon>Eukaryota</taxon>
        <taxon>Metazoa</taxon>
        <taxon>Ecdysozoa</taxon>
        <taxon>Arthropoda</taxon>
        <taxon>Hexapoda</taxon>
        <taxon>Insecta</taxon>
        <taxon>Pterygota</taxon>
        <taxon>Neoptera</taxon>
        <taxon>Endopterygota</taxon>
        <taxon>Lepidoptera</taxon>
        <taxon>Glossata</taxon>
        <taxon>Ditrysia</taxon>
        <taxon>Tineoidea</taxon>
        <taxon>Psychidae</taxon>
        <taxon>Oiketicinae</taxon>
        <taxon>Eumeta</taxon>
    </lineage>
</organism>
<dbReference type="EMBL" id="BGZK01000880">
    <property type="protein sequence ID" value="GBP63784.1"/>
    <property type="molecule type" value="Genomic_DNA"/>
</dbReference>
<proteinExistence type="predicted"/>
<reference evidence="1 2" key="1">
    <citation type="journal article" date="2019" name="Commun. Biol.">
        <title>The bagworm genome reveals a unique fibroin gene that provides high tensile strength.</title>
        <authorList>
            <person name="Kono N."/>
            <person name="Nakamura H."/>
            <person name="Ohtoshi R."/>
            <person name="Tomita M."/>
            <person name="Numata K."/>
            <person name="Arakawa K."/>
        </authorList>
    </citation>
    <scope>NUCLEOTIDE SEQUENCE [LARGE SCALE GENOMIC DNA]</scope>
</reference>
<dbReference type="AlphaFoldDB" id="A0A4C1XMN7"/>